<comment type="cofactor">
    <cofactor evidence="1 12">
        <name>FAD</name>
        <dbReference type="ChEBI" id="CHEBI:57692"/>
    </cofactor>
</comment>
<proteinExistence type="inferred from homology"/>
<keyword evidence="8 12" id="KW-0274">FAD</keyword>
<evidence type="ECO:0000256" key="12">
    <source>
        <dbReference type="RuleBase" id="RU362049"/>
    </source>
</evidence>
<dbReference type="SUPFAM" id="SSF46977">
    <property type="entry name" value="Succinate dehydrogenase/fumarate reductase flavoprotein C-terminal domain"/>
    <property type="match status" value="1"/>
</dbReference>
<evidence type="ECO:0000256" key="4">
    <source>
        <dbReference type="ARBA" id="ARBA00012173"/>
    </source>
</evidence>
<comment type="similarity">
    <text evidence="3 12">Belongs to the FAD-dependent oxidoreductase 2 family. NadB subfamily.</text>
</comment>
<gene>
    <name evidence="15" type="ORF">D1953_04880</name>
</gene>
<dbReference type="InterPro" id="IPR015939">
    <property type="entry name" value="Fum_Rdtase/Succ_DH_flav-like_C"/>
</dbReference>
<comment type="pathway">
    <text evidence="2 12">Cofactor biosynthesis; NAD(+) biosynthesis; iminoaspartate from L-aspartate (oxidase route): step 1/1.</text>
</comment>
<dbReference type="GO" id="GO:0033765">
    <property type="term" value="F:steroid dehydrogenase activity, acting on the CH-CH group of donors"/>
    <property type="evidence" value="ECO:0007669"/>
    <property type="project" value="UniProtKB-ARBA"/>
</dbReference>
<comment type="function">
    <text evidence="12">Catalyzes the oxidation of L-aspartate to iminoaspartate.</text>
</comment>
<dbReference type="FunFam" id="3.90.700.10:FF:000002">
    <property type="entry name" value="L-aspartate oxidase"/>
    <property type="match status" value="1"/>
</dbReference>
<protein>
    <recommendedName>
        <fullName evidence="5 11">L-aspartate oxidase</fullName>
        <ecNumber evidence="4 11">1.4.3.16</ecNumber>
    </recommendedName>
</protein>
<dbReference type="AlphaFoldDB" id="A0A398BG20"/>
<dbReference type="InterPro" id="IPR036188">
    <property type="entry name" value="FAD/NAD-bd_sf"/>
</dbReference>
<dbReference type="RefSeq" id="WP_119116043.1">
    <property type="nucleotide sequence ID" value="NZ_QWVS01000009.1"/>
</dbReference>
<keyword evidence="9 12" id="KW-0560">Oxidoreductase</keyword>
<dbReference type="PRINTS" id="PR00368">
    <property type="entry name" value="FADPNR"/>
</dbReference>
<dbReference type="Gene3D" id="1.20.58.100">
    <property type="entry name" value="Fumarate reductase/succinate dehydrogenase flavoprotein-like, C-terminal domain"/>
    <property type="match status" value="1"/>
</dbReference>
<evidence type="ECO:0000256" key="5">
    <source>
        <dbReference type="ARBA" id="ARBA00021901"/>
    </source>
</evidence>
<keyword evidence="6 12" id="KW-0285">Flavoprotein</keyword>
<dbReference type="GO" id="GO:0005737">
    <property type="term" value="C:cytoplasm"/>
    <property type="evidence" value="ECO:0007669"/>
    <property type="project" value="UniProtKB-SubCell"/>
</dbReference>
<dbReference type="InterPro" id="IPR003953">
    <property type="entry name" value="FAD-dep_OxRdtase_2_FAD-bd"/>
</dbReference>
<feature type="domain" description="FAD-dependent oxidoreductase 2 FAD-binding" evidence="13">
    <location>
        <begin position="6"/>
        <end position="372"/>
    </location>
</feature>
<dbReference type="NCBIfam" id="TIGR00551">
    <property type="entry name" value="nadB"/>
    <property type="match status" value="1"/>
</dbReference>
<dbReference type="Pfam" id="PF02910">
    <property type="entry name" value="Succ_DH_flav_C"/>
    <property type="match status" value="1"/>
</dbReference>
<dbReference type="Pfam" id="PF00890">
    <property type="entry name" value="FAD_binding_2"/>
    <property type="match status" value="1"/>
</dbReference>
<evidence type="ECO:0000256" key="1">
    <source>
        <dbReference type="ARBA" id="ARBA00001974"/>
    </source>
</evidence>
<comment type="subcellular location">
    <subcellularLocation>
        <location evidence="12">Cytoplasm</location>
    </subcellularLocation>
</comment>
<evidence type="ECO:0000256" key="9">
    <source>
        <dbReference type="ARBA" id="ARBA00023002"/>
    </source>
</evidence>
<reference evidence="15 16" key="1">
    <citation type="submission" date="2018-08" db="EMBL/GenBank/DDBJ databases">
        <title>Bacillus jemisoniae sp. nov., Bacillus chryseoplanitiae sp. nov., Bacillus resnikiae sp. nov., and Bacillus frankliniae sp. nov., isolated from Viking spacecraft and associated surfaces.</title>
        <authorList>
            <person name="Seuylemezian A."/>
            <person name="Vaishampayan P."/>
        </authorList>
    </citation>
    <scope>NUCLEOTIDE SEQUENCE [LARGE SCALE GENOMIC DNA]</scope>
    <source>
        <strain evidence="15 16">MA001</strain>
    </source>
</reference>
<keyword evidence="16" id="KW-1185">Reference proteome</keyword>
<dbReference type="GO" id="GO:0034628">
    <property type="term" value="P:'de novo' NAD+ biosynthetic process from L-aspartate"/>
    <property type="evidence" value="ECO:0007669"/>
    <property type="project" value="TreeGrafter"/>
</dbReference>
<evidence type="ECO:0000256" key="7">
    <source>
        <dbReference type="ARBA" id="ARBA00022642"/>
    </source>
</evidence>
<evidence type="ECO:0000256" key="6">
    <source>
        <dbReference type="ARBA" id="ARBA00022630"/>
    </source>
</evidence>
<dbReference type="UniPathway" id="UPA00253">
    <property type="reaction ID" value="UER00326"/>
</dbReference>
<name>A0A398BG20_9BACI</name>
<evidence type="ECO:0000313" key="16">
    <source>
        <dbReference type="Proteomes" id="UP000266016"/>
    </source>
</evidence>
<organism evidence="15 16">
    <name type="scientific">Peribacillus asahii</name>
    <dbReference type="NCBI Taxonomy" id="228899"/>
    <lineage>
        <taxon>Bacteria</taxon>
        <taxon>Bacillati</taxon>
        <taxon>Bacillota</taxon>
        <taxon>Bacilli</taxon>
        <taxon>Bacillales</taxon>
        <taxon>Bacillaceae</taxon>
        <taxon>Peribacillus</taxon>
    </lineage>
</organism>
<dbReference type="PANTHER" id="PTHR42716">
    <property type="entry name" value="L-ASPARTATE OXIDASE"/>
    <property type="match status" value="1"/>
</dbReference>
<evidence type="ECO:0000313" key="15">
    <source>
        <dbReference type="EMBL" id="RID88191.1"/>
    </source>
</evidence>
<dbReference type="PANTHER" id="PTHR42716:SF2">
    <property type="entry name" value="L-ASPARTATE OXIDASE, CHLOROPLASTIC"/>
    <property type="match status" value="1"/>
</dbReference>
<dbReference type="EC" id="1.4.3.16" evidence="4 11"/>
<dbReference type="Proteomes" id="UP000266016">
    <property type="component" value="Unassembled WGS sequence"/>
</dbReference>
<dbReference type="InterPro" id="IPR037099">
    <property type="entry name" value="Fum_R/Succ_DH_flav-like_C_sf"/>
</dbReference>
<accession>A0A398BG20</accession>
<sequence>MNKMEVIIVGSGIAALKTAIEASATKHVMLITKSKLRHSNSYLAQGGVAVAMSKEDTPISHREDTIQAGRYYNNATAVEALVQTAPVAISELIASGMEFDRNSEGHLMLGMEGAHSERRILHSHGDATGKYIIEHLLRELALSKVEVMEDTAVVELIMGDDASCIGVKIVNHEGHLQTMCGEHIVLATGGCGSLFQFTSNASTVSGDGIALALKAGARIRDMEFIQFHPTLLYCNGKTQGLVSEAVRGEGAKLVTESGKAIMKDVHALADLAPRHIVAQTIYSYIERGENVYLDISMISNFRERFPTVAALCLKNGIHLEEGKIPVAPGNHFLMGGIETDGKGRTSVEGLYAVGEVACTGVHGANRLASNSLLEGLVFGSTLGRYLQQAPQRVLPQEKKTLKKTSPGLITLPELADIQKHLMHYAGIVRNAKDLGRLKAWLESFQIDCLLELACENASIHELAKVNAIIVSWLIAESALARQESRGGHFRSDYPIENDAVWLDTSIILDRHEVIKRLKGSVVYEFIKA</sequence>
<dbReference type="GO" id="GO:0008734">
    <property type="term" value="F:L-aspartate oxidase activity"/>
    <property type="evidence" value="ECO:0007669"/>
    <property type="project" value="UniProtKB-UniRule"/>
</dbReference>
<dbReference type="InterPro" id="IPR005288">
    <property type="entry name" value="NadB"/>
</dbReference>
<dbReference type="InterPro" id="IPR027477">
    <property type="entry name" value="Succ_DH/fumarate_Rdtase_cat_sf"/>
</dbReference>
<evidence type="ECO:0000259" key="13">
    <source>
        <dbReference type="Pfam" id="PF00890"/>
    </source>
</evidence>
<dbReference type="SUPFAM" id="SSF51905">
    <property type="entry name" value="FAD/NAD(P)-binding domain"/>
    <property type="match status" value="1"/>
</dbReference>
<dbReference type="NCBIfam" id="NF005978">
    <property type="entry name" value="PRK08071.1"/>
    <property type="match status" value="1"/>
</dbReference>
<dbReference type="SUPFAM" id="SSF56425">
    <property type="entry name" value="Succinate dehydrogenase/fumarate reductase flavoprotein, catalytic domain"/>
    <property type="match status" value="1"/>
</dbReference>
<comment type="catalytic activity">
    <reaction evidence="10">
        <text>L-aspartate + O2 = iminosuccinate + H2O2</text>
        <dbReference type="Rhea" id="RHEA:25876"/>
        <dbReference type="ChEBI" id="CHEBI:15379"/>
        <dbReference type="ChEBI" id="CHEBI:16240"/>
        <dbReference type="ChEBI" id="CHEBI:29991"/>
        <dbReference type="ChEBI" id="CHEBI:77875"/>
        <dbReference type="EC" id="1.4.3.16"/>
    </reaction>
    <physiologicalReaction direction="left-to-right" evidence="10">
        <dbReference type="Rhea" id="RHEA:25877"/>
    </physiologicalReaction>
</comment>
<dbReference type="Gene3D" id="3.90.700.10">
    <property type="entry name" value="Succinate dehydrogenase/fumarate reductase flavoprotein, catalytic domain"/>
    <property type="match status" value="1"/>
</dbReference>
<keyword evidence="7 12" id="KW-0662">Pyridine nucleotide biosynthesis</keyword>
<evidence type="ECO:0000256" key="10">
    <source>
        <dbReference type="ARBA" id="ARBA00048305"/>
    </source>
</evidence>
<dbReference type="Gene3D" id="3.50.50.60">
    <property type="entry name" value="FAD/NAD(P)-binding domain"/>
    <property type="match status" value="1"/>
</dbReference>
<evidence type="ECO:0000259" key="14">
    <source>
        <dbReference type="Pfam" id="PF02910"/>
    </source>
</evidence>
<evidence type="ECO:0000256" key="8">
    <source>
        <dbReference type="ARBA" id="ARBA00022827"/>
    </source>
</evidence>
<comment type="caution">
    <text evidence="15">The sequence shown here is derived from an EMBL/GenBank/DDBJ whole genome shotgun (WGS) entry which is preliminary data.</text>
</comment>
<evidence type="ECO:0000256" key="11">
    <source>
        <dbReference type="NCBIfam" id="TIGR00551"/>
    </source>
</evidence>
<feature type="domain" description="Fumarate reductase/succinate dehydrogenase flavoprotein-like C-terminal" evidence="14">
    <location>
        <begin position="416"/>
        <end position="509"/>
    </location>
</feature>
<evidence type="ECO:0000256" key="3">
    <source>
        <dbReference type="ARBA" id="ARBA00008562"/>
    </source>
</evidence>
<evidence type="ECO:0000256" key="2">
    <source>
        <dbReference type="ARBA" id="ARBA00004950"/>
    </source>
</evidence>
<dbReference type="EMBL" id="QWVS01000009">
    <property type="protein sequence ID" value="RID88191.1"/>
    <property type="molecule type" value="Genomic_DNA"/>
</dbReference>